<proteinExistence type="predicted"/>
<name>A0A8S0UST7_OLEEU</name>
<dbReference type="Gramene" id="OE9A038929T1">
    <property type="protein sequence ID" value="OE9A038929C1"/>
    <property type="gene ID" value="OE9A038929"/>
</dbReference>
<organism evidence="2 3">
    <name type="scientific">Olea europaea subsp. europaea</name>
    <dbReference type="NCBI Taxonomy" id="158383"/>
    <lineage>
        <taxon>Eukaryota</taxon>
        <taxon>Viridiplantae</taxon>
        <taxon>Streptophyta</taxon>
        <taxon>Embryophyta</taxon>
        <taxon>Tracheophyta</taxon>
        <taxon>Spermatophyta</taxon>
        <taxon>Magnoliopsida</taxon>
        <taxon>eudicotyledons</taxon>
        <taxon>Gunneridae</taxon>
        <taxon>Pentapetalae</taxon>
        <taxon>asterids</taxon>
        <taxon>lamiids</taxon>
        <taxon>Lamiales</taxon>
        <taxon>Oleaceae</taxon>
        <taxon>Oleeae</taxon>
        <taxon>Olea</taxon>
    </lineage>
</organism>
<comment type="caution">
    <text evidence="2">The sequence shown here is derived from an EMBL/GenBank/DDBJ whole genome shotgun (WGS) entry which is preliminary data.</text>
</comment>
<accession>A0A8S0UST7</accession>
<dbReference type="OrthoDB" id="118550at2759"/>
<evidence type="ECO:0008006" key="4">
    <source>
        <dbReference type="Google" id="ProtNLM"/>
    </source>
</evidence>
<evidence type="ECO:0000313" key="2">
    <source>
        <dbReference type="EMBL" id="CAA3023770.1"/>
    </source>
</evidence>
<protein>
    <recommendedName>
        <fullName evidence="4">SWIRM domain-containing protein</fullName>
    </recommendedName>
</protein>
<dbReference type="AlphaFoldDB" id="A0A8S0UST7"/>
<feature type="region of interest" description="Disordered" evidence="1">
    <location>
        <begin position="1"/>
        <end position="33"/>
    </location>
</feature>
<gene>
    <name evidence="2" type="ORF">OLEA9_A038929</name>
</gene>
<sequence>MNDEALEENYDEDDPDLDPHNHPDTDDDYHHQSADRIAHVSRAKEREMLVDGGVKICEFPVAVKRVVSKPYSSVFGIVEVERSAQNGESRGQGHSGVVVLENISHGQLQVFSAVPWDSVALLGGSKEETASRSAGASYVIRPPPIIAGSGVTKGLGAPVESMLCQCTQAEMPKGKLQSESDSWSSYPDLTGFHQSQCIDWRDKWCHIFSLRSQLFIRPKSTLLEFNCCKVYGEPREDLPVADCLEIVAGIELDDLTRIMRFFDHWGIINYCATPLKSELQKDGTYLCQDSNSELCVPSAALKSIDSLIQFDKPKCRLKATNVYPELGGHHDEDSNFDSTIQGHLSEHQCNRCSRPTPVVYYQ</sequence>
<dbReference type="EMBL" id="CACTIH010009095">
    <property type="protein sequence ID" value="CAA3023770.1"/>
    <property type="molecule type" value="Genomic_DNA"/>
</dbReference>
<reference evidence="2 3" key="1">
    <citation type="submission" date="2019-12" db="EMBL/GenBank/DDBJ databases">
        <authorList>
            <person name="Alioto T."/>
            <person name="Alioto T."/>
            <person name="Gomez Garrido J."/>
        </authorList>
    </citation>
    <scope>NUCLEOTIDE SEQUENCE [LARGE SCALE GENOMIC DNA]</scope>
</reference>
<keyword evidence="3" id="KW-1185">Reference proteome</keyword>
<feature type="compositionally biased region" description="Acidic residues" evidence="1">
    <location>
        <begin position="1"/>
        <end position="16"/>
    </location>
</feature>
<feature type="compositionally biased region" description="Basic and acidic residues" evidence="1">
    <location>
        <begin position="17"/>
        <end position="33"/>
    </location>
</feature>
<dbReference type="Proteomes" id="UP000594638">
    <property type="component" value="Unassembled WGS sequence"/>
</dbReference>
<evidence type="ECO:0000256" key="1">
    <source>
        <dbReference type="SAM" id="MobiDB-lite"/>
    </source>
</evidence>
<evidence type="ECO:0000313" key="3">
    <source>
        <dbReference type="Proteomes" id="UP000594638"/>
    </source>
</evidence>